<dbReference type="AlphaFoldDB" id="A0A1M5I929"/>
<sequence>MTLPILQPSHWPQHRHQERKRPLRLHNKREHDAMVQYLLKDDPDFFNCVDPPPLPYGVWLMKDGTDVLFDAEYRPIWKRRGEGYRATRADPAEYFDWIKVLWMYDDSLLPEDSEHLREILALVVEEFCAGRSLWVRRWKPKSEPKYAGVLISRHPAKPSNVTPLFPN</sequence>
<protein>
    <submittedName>
        <fullName evidence="2">Uncharacterized protein</fullName>
    </submittedName>
</protein>
<evidence type="ECO:0000313" key="3">
    <source>
        <dbReference type="Proteomes" id="UP000190675"/>
    </source>
</evidence>
<organism evidence="2 3">
    <name type="scientific">Bradyrhizobium erythrophlei</name>
    <dbReference type="NCBI Taxonomy" id="1437360"/>
    <lineage>
        <taxon>Bacteria</taxon>
        <taxon>Pseudomonadati</taxon>
        <taxon>Pseudomonadota</taxon>
        <taxon>Alphaproteobacteria</taxon>
        <taxon>Hyphomicrobiales</taxon>
        <taxon>Nitrobacteraceae</taxon>
        <taxon>Bradyrhizobium</taxon>
    </lineage>
</organism>
<gene>
    <name evidence="2" type="ORF">SAMN05444169_1389</name>
</gene>
<dbReference type="OrthoDB" id="7871248at2"/>
<evidence type="ECO:0000313" key="2">
    <source>
        <dbReference type="EMBL" id="SHG24796.1"/>
    </source>
</evidence>
<name>A0A1M5I929_9BRAD</name>
<feature type="compositionally biased region" description="Basic residues" evidence="1">
    <location>
        <begin position="12"/>
        <end position="23"/>
    </location>
</feature>
<proteinExistence type="predicted"/>
<reference evidence="2 3" key="1">
    <citation type="submission" date="2016-11" db="EMBL/GenBank/DDBJ databases">
        <authorList>
            <person name="Jaros S."/>
            <person name="Januszkiewicz K."/>
            <person name="Wedrychowicz H."/>
        </authorList>
    </citation>
    <scope>NUCLEOTIDE SEQUENCE [LARGE SCALE GENOMIC DNA]</scope>
    <source>
        <strain evidence="2 3">GAS242</strain>
    </source>
</reference>
<dbReference type="Proteomes" id="UP000190675">
    <property type="component" value="Chromosome I"/>
</dbReference>
<feature type="region of interest" description="Disordered" evidence="1">
    <location>
        <begin position="1"/>
        <end position="23"/>
    </location>
</feature>
<accession>A0A1M5I929</accession>
<dbReference type="EMBL" id="LT670818">
    <property type="protein sequence ID" value="SHG24796.1"/>
    <property type="molecule type" value="Genomic_DNA"/>
</dbReference>
<dbReference type="RefSeq" id="WP_154073104.1">
    <property type="nucleotide sequence ID" value="NZ_LT670818.1"/>
</dbReference>
<evidence type="ECO:0000256" key="1">
    <source>
        <dbReference type="SAM" id="MobiDB-lite"/>
    </source>
</evidence>